<feature type="transmembrane region" description="Helical" evidence="1">
    <location>
        <begin position="12"/>
        <end position="36"/>
    </location>
</feature>
<reference evidence="2 3" key="1">
    <citation type="submission" date="2017-09" db="EMBL/GenBank/DDBJ databases">
        <title>Depth-based differentiation of microbial function through sediment-hosted aquifers and enrichment of novel symbionts in the deep terrestrial subsurface.</title>
        <authorList>
            <person name="Probst A.J."/>
            <person name="Ladd B."/>
            <person name="Jarett J.K."/>
            <person name="Geller-Mcgrath D.E."/>
            <person name="Sieber C.M."/>
            <person name="Emerson J.B."/>
            <person name="Anantharaman K."/>
            <person name="Thomas B.C."/>
            <person name="Malmstrom R."/>
            <person name="Stieglmeier M."/>
            <person name="Klingl A."/>
            <person name="Woyke T."/>
            <person name="Ryan C.M."/>
            <person name="Banfield J.F."/>
        </authorList>
    </citation>
    <scope>NUCLEOTIDE SEQUENCE [LARGE SCALE GENOMIC DNA]</scope>
    <source>
        <strain evidence="2">CG11_big_fil_rev_8_21_14_0_20_37_16</strain>
    </source>
</reference>
<name>A0A2H0KL10_9BACT</name>
<organism evidence="2 3">
    <name type="scientific">Candidatus Roizmanbacteria bacterium CG11_big_fil_rev_8_21_14_0_20_37_16</name>
    <dbReference type="NCBI Taxonomy" id="1974857"/>
    <lineage>
        <taxon>Bacteria</taxon>
        <taxon>Candidatus Roizmaniibacteriota</taxon>
    </lineage>
</organism>
<keyword evidence="1" id="KW-0812">Transmembrane</keyword>
<sequence length="185" mass="20910">MGRIRNKSFTLVELIVAVGVVALVLPAIFNIFFVIIRQQIVLTAYQDMKRQGDSIAKNIKYILQNRASQITDATYLLEVCPLITTPTPTYFPRIYIKDRDDNSLSIYQDSLNSDKIASLAALPNKKYFLNTTSVQISQTSPLAFSCYRVNDFTPASVSVRYTVGKSALFKNVSLPYSFSVRLRNY</sequence>
<evidence type="ECO:0000313" key="3">
    <source>
        <dbReference type="Proteomes" id="UP000229497"/>
    </source>
</evidence>
<dbReference type="EMBL" id="PCVK01000022">
    <property type="protein sequence ID" value="PIQ71925.1"/>
    <property type="molecule type" value="Genomic_DNA"/>
</dbReference>
<evidence type="ECO:0000256" key="1">
    <source>
        <dbReference type="SAM" id="Phobius"/>
    </source>
</evidence>
<dbReference type="Proteomes" id="UP000229497">
    <property type="component" value="Unassembled WGS sequence"/>
</dbReference>
<gene>
    <name evidence="2" type="ORF">COV87_00670</name>
</gene>
<comment type="caution">
    <text evidence="2">The sequence shown here is derived from an EMBL/GenBank/DDBJ whole genome shotgun (WGS) entry which is preliminary data.</text>
</comment>
<dbReference type="AlphaFoldDB" id="A0A2H0KL10"/>
<proteinExistence type="predicted"/>
<evidence type="ECO:0000313" key="2">
    <source>
        <dbReference type="EMBL" id="PIQ71925.1"/>
    </source>
</evidence>
<evidence type="ECO:0008006" key="4">
    <source>
        <dbReference type="Google" id="ProtNLM"/>
    </source>
</evidence>
<accession>A0A2H0KL10</accession>
<keyword evidence="1" id="KW-0472">Membrane</keyword>
<keyword evidence="1" id="KW-1133">Transmembrane helix</keyword>
<protein>
    <recommendedName>
        <fullName evidence="4">Prepilin-type N-terminal cleavage/methylation domain-containing protein</fullName>
    </recommendedName>
</protein>